<dbReference type="InterPro" id="IPR000391">
    <property type="entry name" value="Rng_hydr_dOase-bsu"/>
</dbReference>
<dbReference type="OrthoDB" id="5517499at2"/>
<keyword evidence="2 3" id="KW-0560">Oxidoreductase</keyword>
<organism evidence="3 4">
    <name type="scientific">Oceanibacterium hippocampi</name>
    <dbReference type="NCBI Taxonomy" id="745714"/>
    <lineage>
        <taxon>Bacteria</taxon>
        <taxon>Pseudomonadati</taxon>
        <taxon>Pseudomonadota</taxon>
        <taxon>Alphaproteobacteria</taxon>
        <taxon>Sneathiellales</taxon>
        <taxon>Sneathiellaceae</taxon>
        <taxon>Oceanibacterium</taxon>
    </lineage>
</organism>
<dbReference type="Pfam" id="PF00866">
    <property type="entry name" value="Ring_hydroxyl_B"/>
    <property type="match status" value="1"/>
</dbReference>
<keyword evidence="4" id="KW-1185">Reference proteome</keyword>
<sequence length="174" mass="20562">MKENVTRVYRGRQSESRELRDLRRDLRDFYEEYTLAIDENELETWLEFFTDDAVYKAISRENWDLSLPLATMYCDGMAMLKDRVQAIRETAVFEPRSQRHFVSGVRLRGTEADGTILVQANYLVTEALSNRDPVVFSVGRYIDRVVRDDSGFRFREHCAVYDNYRVINTLVWPL</sequence>
<dbReference type="RefSeq" id="WP_085883424.1">
    <property type="nucleotide sequence ID" value="NZ_FWFR01000001.1"/>
</dbReference>
<dbReference type="Proteomes" id="UP000193200">
    <property type="component" value="Unassembled WGS sequence"/>
</dbReference>
<dbReference type="InterPro" id="IPR032710">
    <property type="entry name" value="NTF2-like_dom_sf"/>
</dbReference>
<dbReference type="EC" id="1.14.12.1" evidence="3"/>
<dbReference type="SUPFAM" id="SSF54427">
    <property type="entry name" value="NTF2-like"/>
    <property type="match status" value="1"/>
</dbReference>
<dbReference type="Gene3D" id="3.10.450.50">
    <property type="match status" value="1"/>
</dbReference>
<evidence type="ECO:0000313" key="4">
    <source>
        <dbReference type="Proteomes" id="UP000193200"/>
    </source>
</evidence>
<evidence type="ECO:0000313" key="3">
    <source>
        <dbReference type="EMBL" id="SLN13133.1"/>
    </source>
</evidence>
<gene>
    <name evidence="3" type="primary">andAd</name>
    <name evidence="3" type="ORF">OCH7691_00200</name>
</gene>
<dbReference type="AlphaFoldDB" id="A0A1Y5RAZ6"/>
<accession>A0A1Y5RAZ6</accession>
<reference evidence="3 4" key="1">
    <citation type="submission" date="2017-03" db="EMBL/GenBank/DDBJ databases">
        <authorList>
            <person name="Afonso C.L."/>
            <person name="Miller P.J."/>
            <person name="Scott M.A."/>
            <person name="Spackman E."/>
            <person name="Goraichik I."/>
            <person name="Dimitrov K.M."/>
            <person name="Suarez D.L."/>
            <person name="Swayne D.E."/>
        </authorList>
    </citation>
    <scope>NUCLEOTIDE SEQUENCE [LARGE SCALE GENOMIC DNA]</scope>
    <source>
        <strain evidence="3 4">CECT 7691</strain>
    </source>
</reference>
<dbReference type="InParanoid" id="A0A1Y5RAZ6"/>
<evidence type="ECO:0000256" key="1">
    <source>
        <dbReference type="ARBA" id="ARBA00009570"/>
    </source>
</evidence>
<name>A0A1Y5RAZ6_9PROT</name>
<comment type="similarity">
    <text evidence="1">Belongs to the bacterial ring-hydroxylating dioxygenase beta subunit family.</text>
</comment>
<evidence type="ECO:0000256" key="2">
    <source>
        <dbReference type="ARBA" id="ARBA00023002"/>
    </source>
</evidence>
<keyword evidence="3" id="KW-0223">Dioxygenase</keyword>
<dbReference type="GO" id="GO:0018618">
    <property type="term" value="F:anthranilate 1,2-dioxygenase (deaminating, decarboxylating) activity"/>
    <property type="evidence" value="ECO:0007669"/>
    <property type="project" value="UniProtKB-EC"/>
</dbReference>
<protein>
    <submittedName>
        <fullName evidence="3">Anthranilate 1,2-dioxygenase small subunit</fullName>
        <ecNumber evidence="3">1.14.12.1</ecNumber>
    </submittedName>
</protein>
<proteinExistence type="inferred from homology"/>
<dbReference type="EMBL" id="FWFR01000001">
    <property type="protein sequence ID" value="SLN13133.1"/>
    <property type="molecule type" value="Genomic_DNA"/>
</dbReference>